<reference evidence="1" key="1">
    <citation type="submission" date="2016-01" db="EMBL/GenBank/DDBJ databases">
        <title>Reference transcriptome for the parasite Schistocephalus solidus: insights into the molecular evolution of parasitism.</title>
        <authorList>
            <person name="Hebert F.O."/>
            <person name="Grambauer S."/>
            <person name="Barber I."/>
            <person name="Landry C.R."/>
            <person name="Aubin-Horth N."/>
        </authorList>
    </citation>
    <scope>NUCLEOTIDE SEQUENCE</scope>
</reference>
<evidence type="ECO:0000313" key="1">
    <source>
        <dbReference type="EMBL" id="JAP49508.1"/>
    </source>
</evidence>
<dbReference type="EMBL" id="GEEE01013717">
    <property type="protein sequence ID" value="JAP49508.1"/>
    <property type="molecule type" value="Transcribed_RNA"/>
</dbReference>
<sequence>LLLTPPSGQRHRIESSRTQLVRPVTEDIQKPPQLSFLDGLRYPNYIVTASVDCFETQSVCFTQRMVLRQRWSNTSSLRSSSTRTAQLSQPWRRIDRMDAWYMRIFVVKERSRRVHRHFRSQSL</sequence>
<accession>A0A0X3PCS2</accession>
<gene>
    <name evidence="1" type="ORF">TR104693</name>
</gene>
<proteinExistence type="predicted"/>
<organism evidence="1">
    <name type="scientific">Schistocephalus solidus</name>
    <name type="common">Tapeworm</name>
    <dbReference type="NCBI Taxonomy" id="70667"/>
    <lineage>
        <taxon>Eukaryota</taxon>
        <taxon>Metazoa</taxon>
        <taxon>Spiralia</taxon>
        <taxon>Lophotrochozoa</taxon>
        <taxon>Platyhelminthes</taxon>
        <taxon>Cestoda</taxon>
        <taxon>Eucestoda</taxon>
        <taxon>Diphyllobothriidea</taxon>
        <taxon>Diphyllobothriidae</taxon>
        <taxon>Schistocephalus</taxon>
    </lineage>
</organism>
<feature type="non-terminal residue" evidence="1">
    <location>
        <position position="1"/>
    </location>
</feature>
<dbReference type="AlphaFoldDB" id="A0A0X3PCS2"/>
<protein>
    <submittedName>
        <fullName evidence="1">Uncharacterized protein</fullName>
    </submittedName>
</protein>
<name>A0A0X3PCS2_SCHSO</name>